<sequence>MVRDPSAREQDFIFDSEELPMVTEIVKFRATTACVIIALISYLAPDTFTTVLHHISLQLFDERWIDSLCTEVDRSASSRVSIDSAVLQLAAIREGYDFNDTKITDNSVPTIGYRNGAFSILPTLLLKMEPTAESLGLSCTGRFLANLILSLNGKIQANSPPISVSEDFGVKEMDSLVHNISALEMIDQS</sequence>
<organism evidence="1 2">
    <name type="scientific">Patellaria atrata CBS 101060</name>
    <dbReference type="NCBI Taxonomy" id="1346257"/>
    <lineage>
        <taxon>Eukaryota</taxon>
        <taxon>Fungi</taxon>
        <taxon>Dikarya</taxon>
        <taxon>Ascomycota</taxon>
        <taxon>Pezizomycotina</taxon>
        <taxon>Dothideomycetes</taxon>
        <taxon>Dothideomycetes incertae sedis</taxon>
        <taxon>Patellariales</taxon>
        <taxon>Patellariaceae</taxon>
        <taxon>Patellaria</taxon>
    </lineage>
</organism>
<protein>
    <submittedName>
        <fullName evidence="1">Uncharacterized protein</fullName>
    </submittedName>
</protein>
<dbReference type="Proteomes" id="UP000799429">
    <property type="component" value="Unassembled WGS sequence"/>
</dbReference>
<keyword evidence="2" id="KW-1185">Reference proteome</keyword>
<name>A0A9P4SF54_9PEZI</name>
<evidence type="ECO:0000313" key="2">
    <source>
        <dbReference type="Proteomes" id="UP000799429"/>
    </source>
</evidence>
<comment type="caution">
    <text evidence="1">The sequence shown here is derived from an EMBL/GenBank/DDBJ whole genome shotgun (WGS) entry which is preliminary data.</text>
</comment>
<dbReference type="AlphaFoldDB" id="A0A9P4SF54"/>
<evidence type="ECO:0000313" key="1">
    <source>
        <dbReference type="EMBL" id="KAF2841538.1"/>
    </source>
</evidence>
<dbReference type="EMBL" id="MU006091">
    <property type="protein sequence ID" value="KAF2841538.1"/>
    <property type="molecule type" value="Genomic_DNA"/>
</dbReference>
<dbReference type="OrthoDB" id="4260078at2759"/>
<accession>A0A9P4SF54</accession>
<gene>
    <name evidence="1" type="ORF">M501DRAFT_1014336</name>
</gene>
<reference evidence="1" key="1">
    <citation type="journal article" date="2020" name="Stud. Mycol.">
        <title>101 Dothideomycetes genomes: a test case for predicting lifestyles and emergence of pathogens.</title>
        <authorList>
            <person name="Haridas S."/>
            <person name="Albert R."/>
            <person name="Binder M."/>
            <person name="Bloem J."/>
            <person name="Labutti K."/>
            <person name="Salamov A."/>
            <person name="Andreopoulos B."/>
            <person name="Baker S."/>
            <person name="Barry K."/>
            <person name="Bills G."/>
            <person name="Bluhm B."/>
            <person name="Cannon C."/>
            <person name="Castanera R."/>
            <person name="Culley D."/>
            <person name="Daum C."/>
            <person name="Ezra D."/>
            <person name="Gonzalez J."/>
            <person name="Henrissat B."/>
            <person name="Kuo A."/>
            <person name="Liang C."/>
            <person name="Lipzen A."/>
            <person name="Lutzoni F."/>
            <person name="Magnuson J."/>
            <person name="Mondo S."/>
            <person name="Nolan M."/>
            <person name="Ohm R."/>
            <person name="Pangilinan J."/>
            <person name="Park H.-J."/>
            <person name="Ramirez L."/>
            <person name="Alfaro M."/>
            <person name="Sun H."/>
            <person name="Tritt A."/>
            <person name="Yoshinaga Y."/>
            <person name="Zwiers L.-H."/>
            <person name="Turgeon B."/>
            <person name="Goodwin S."/>
            <person name="Spatafora J."/>
            <person name="Crous P."/>
            <person name="Grigoriev I."/>
        </authorList>
    </citation>
    <scope>NUCLEOTIDE SEQUENCE</scope>
    <source>
        <strain evidence="1">CBS 101060</strain>
    </source>
</reference>
<proteinExistence type="predicted"/>